<keyword evidence="2" id="KW-0378">Hydrolase</keyword>
<dbReference type="CDD" id="cd23668">
    <property type="entry name" value="GH55_beta13glucanase-like"/>
    <property type="match status" value="1"/>
</dbReference>
<dbReference type="InterPro" id="IPR024535">
    <property type="entry name" value="RHGA/B-epi-like_pectate_lyase"/>
</dbReference>
<organism evidence="8 9">
    <name type="scientific">Apiospora saccharicola</name>
    <dbReference type="NCBI Taxonomy" id="335842"/>
    <lineage>
        <taxon>Eukaryota</taxon>
        <taxon>Fungi</taxon>
        <taxon>Dikarya</taxon>
        <taxon>Ascomycota</taxon>
        <taxon>Pezizomycotina</taxon>
        <taxon>Sordariomycetes</taxon>
        <taxon>Xylariomycetidae</taxon>
        <taxon>Amphisphaeriales</taxon>
        <taxon>Apiosporaceae</taxon>
        <taxon>Apiospora</taxon>
    </lineage>
</organism>
<dbReference type="InterPro" id="IPR011050">
    <property type="entry name" value="Pectin_lyase_fold/virulence"/>
</dbReference>
<evidence type="ECO:0000313" key="8">
    <source>
        <dbReference type="EMBL" id="KAK8067581.1"/>
    </source>
</evidence>
<dbReference type="InterPro" id="IPR012334">
    <property type="entry name" value="Pectin_lyas_fold"/>
</dbReference>
<gene>
    <name evidence="8" type="ORF">PG996_006693</name>
</gene>
<feature type="signal peptide" evidence="5">
    <location>
        <begin position="1"/>
        <end position="21"/>
    </location>
</feature>
<keyword evidence="1" id="KW-0645">Protease</keyword>
<reference evidence="8 9" key="1">
    <citation type="submission" date="2023-01" db="EMBL/GenBank/DDBJ databases">
        <title>Analysis of 21 Apiospora genomes using comparative genomics revels a genus with tremendous synthesis potential of carbohydrate active enzymes and secondary metabolites.</title>
        <authorList>
            <person name="Sorensen T."/>
        </authorList>
    </citation>
    <scope>NUCLEOTIDE SEQUENCE [LARGE SCALE GENOMIC DNA]</scope>
    <source>
        <strain evidence="8 9">CBS 83171</strain>
    </source>
</reference>
<keyword evidence="5" id="KW-0732">Signal</keyword>
<evidence type="ECO:0000256" key="2">
    <source>
        <dbReference type="ARBA" id="ARBA00022801"/>
    </source>
</evidence>
<evidence type="ECO:0000256" key="1">
    <source>
        <dbReference type="ARBA" id="ARBA00022670"/>
    </source>
</evidence>
<evidence type="ECO:0000256" key="3">
    <source>
        <dbReference type="ARBA" id="ARBA00022825"/>
    </source>
</evidence>
<dbReference type="SUPFAM" id="SSF52743">
    <property type="entry name" value="Subtilisin-like"/>
    <property type="match status" value="1"/>
</dbReference>
<dbReference type="InterPro" id="IPR039279">
    <property type="entry name" value="QRT3-like"/>
</dbReference>
<dbReference type="InterPro" id="IPR000209">
    <property type="entry name" value="Peptidase_S8/S53_dom"/>
</dbReference>
<evidence type="ECO:0000313" key="9">
    <source>
        <dbReference type="Proteomes" id="UP001446871"/>
    </source>
</evidence>
<feature type="domain" description="Peptidase S8/S53" evidence="6">
    <location>
        <begin position="1574"/>
        <end position="1806"/>
    </location>
</feature>
<dbReference type="PANTHER" id="PTHR33928:SF2">
    <property type="entry name" value="PECTATE LYASE SUPERFAMILY PROTEIN DOMAIN-CONTAINING PROTEIN-RELATED"/>
    <property type="match status" value="1"/>
</dbReference>
<dbReference type="Proteomes" id="UP001446871">
    <property type="component" value="Unassembled WGS sequence"/>
</dbReference>
<proteinExistence type="predicted"/>
<protein>
    <submittedName>
        <fullName evidence="8">Glycan 1-3-beta-glucosidase</fullName>
    </submittedName>
</protein>
<feature type="chain" id="PRO_5046815789" evidence="5">
    <location>
        <begin position="22"/>
        <end position="2199"/>
    </location>
</feature>
<evidence type="ECO:0000259" key="7">
    <source>
        <dbReference type="Pfam" id="PF12708"/>
    </source>
</evidence>
<comment type="caution">
    <text evidence="8">The sequence shown here is derived from an EMBL/GenBank/DDBJ whole genome shotgun (WGS) entry which is preliminary data.</text>
</comment>
<dbReference type="PANTHER" id="PTHR33928">
    <property type="entry name" value="POLYGALACTURONASE QRT3"/>
    <property type="match status" value="1"/>
</dbReference>
<sequence>MGSPRLLVLLVLQLQALCVLAAWQYSNPEKHPRVPRYGPQPGPAYMVDNTKNYYNVAPDKGSQNGPVWKYSGSRTKFVSNLNSGRMMRGGYRNQTAPALTSVNATTAINKRQSGGSFWVKDLASLGVQPRAGGDDYKFFRNVVTDFKADNTGASDTVEAINAAVEDGNRCGEECGNTFSQGAIVYFPPGTYKICSPIIQLYYTQFIGDANDPPTILGCDEFKGIALIDTDPYIPGGNGANWYINQNQFFRQIRNFIFDLREMPSATDDNDQPLVPTGLHWQVSQATSLQNLVFEMPTATNDDKTTAVGIFTENGSGGFVSDLTFNGGNIGWRAGSQQYTAQNLKFNNCLTAVQMVWDWGWVWQGIQISGGSIGFNISGAGGSSGQGIGSISVVDSSIKDVEVGVLTNNKPTSPNIVLDNVDVDGVDRVVQVDGGDTLLTASGTVKMWTTGKVYKGKEGSVVTGTIETPAKGAGLLKDGKLFVRTRPQYESEDSSKFLKATTDGNCKNDGTGDQTRCLNLFLQSAKSAGKIAYFPAGIYQVGGTVLIPTGSVVVGASWSQIQGTGYYFSDMANPKVVVQVGNVGEVGTMEISDMLFTVAGNTAGAILLEWNVAAATQGAAAMWDSHIRVGGAKGTSLDIDSCPKRQFNELCIAASLMMHVTKQASGYFENVWVWAADHDNDMSIYDTPDKLSSQISVYCARGLLIESQGPSWFYGGGSEHSVMYNYLIHGAKDVYLGHIQTETPYYQPEPIAPKPFNVAKAFPGDPDFSGCKGDGACASSWGVIVSDSKSVTVHGAGLYSFFQDYYQDCLDTHDCQQRVLRVIGSEDVVFLNLFTVAISNIAEGADKTLILRDSNQRGFTTEISVWLPLDGSDNINTVFVGTDVWTSSTVTCSDASCLLVFPTSHLQTPAVITPSAYTTSFEYGGMDTVTQGGVPTVVFVTTTTTTVIIVTPITTDGIAYSNYNISSGQSTINLTPSVDIPAWTATLPDGQGSSTTRVIPLPPWPLINDGPTDASTIPLPSGDLPSGSGTYYTGVTSTITASGATVATITFPAAVTPTTVTCPPDELIVFATPATTIYTECRTPTTIAIGFNCPTTKVVSFLGPTTAVVSVDCSVVTGFPSSDPTSGPNPDDPPPTTTTTTPVLPVWTTWPPGIIAPIETKPCNLWFFFVCIDRDDLHIGGWFWSFPPGIYPPGPPPPGIRWPPGFSLSGSLPPWPRITIGPNGELTNDPEPTECSTTLTASICTASTVITVTSDSTTTKTIGTSTGRPECETISGCSVSQSMTDVTSTTIETCTAQATGARLAARPSASPLNGQAGSNRTIIGRKVAAALDDEHSRHSYPLQKRACKDVPAVIYPSNPRSRAEVGLILAKLDGQTFREVRSDSLGGGYTAFIWVASLPADIQQEILEVAPQAFVYDYQNYNKNNLPPIGPQFGLRDRDQPAVLRRGLEPDPNLELDTSWGDATLPGNATEGARPLWKRAATSATANDVYRWNAALVSFPKAPRPPAPKPVWKVGPKGGAVSRTQFIYYYDDSAGAGRTVYAVGEPGGVNAAHEEWSGQAQPRAMTKFEYGGGAGEGDMTHGTQVASVMSGKELGICKRCGVVYTGFVPGAPADVPNDPYRKYDTDPRDWVLEDLLTAWDDMNRDGRTPATSVINLSWGSQYNFWTPAFIKRLYEVLKLMDRAGVTMVAAAGNWAYDSGGVRPNVDTYPQLFADPNNALRSQYQDASDPQDQGYLPNLIVVGATDQYGKRGRFSQTADFVTTYAGGVDFQGTGPGGAGYDLIKGTSFAAPQVAALAGYFKGLPSRWQAELNQGNSDGPKAVKAMIRALQRDINSKITVRPPTEKFQLVWNGMSGTDFNCLVNPPQGDDADGTCPDLPDRIGDYTPPPACGRVAAFAGTGAGFGSGLLPEFMAMGGEGNSTNGTAIRMMAMAKRQSGGSCTLPGEGSGGQQISVTTGPTAGPTCAAGPDGCGGHVCSGYWCAPTPTGLPPGFQDPKDPSSTGFSATPTTISGPSTSTTTSAPPPEQTPITPLERGPIRCFDEADFPGHADIASGSQNSYATSFSGLRDNDSMGPDSAPITMRKTDKHGVNYDFSCSWVPGCKTTVDRQSFGFPLGSPSQITAYLLVREDYTKCNNGGVGGTCQVGCLLYKFEGARGDVETDPCDGFNCQQCGSPFEPAQCQTCCRGLTREKFVPIWSPATG</sequence>
<dbReference type="InterPro" id="IPR023828">
    <property type="entry name" value="Peptidase_S8_Ser-AS"/>
</dbReference>
<feature type="region of interest" description="Disordered" evidence="4">
    <location>
        <begin position="1988"/>
        <end position="2033"/>
    </location>
</feature>
<feature type="compositionally biased region" description="Low complexity" evidence="4">
    <location>
        <begin position="1119"/>
        <end position="1128"/>
    </location>
</feature>
<dbReference type="PROSITE" id="PS00138">
    <property type="entry name" value="SUBTILASE_SER"/>
    <property type="match status" value="1"/>
</dbReference>
<evidence type="ECO:0000256" key="5">
    <source>
        <dbReference type="SAM" id="SignalP"/>
    </source>
</evidence>
<name>A0ABR1VB82_9PEZI</name>
<accession>A0ABR1VB82</accession>
<dbReference type="EMBL" id="JAQQWM010000004">
    <property type="protein sequence ID" value="KAK8067581.1"/>
    <property type="molecule type" value="Genomic_DNA"/>
</dbReference>
<dbReference type="Pfam" id="PF12708">
    <property type="entry name" value="Pect-lyase_RHGA_epim"/>
    <property type="match status" value="1"/>
</dbReference>
<keyword evidence="3" id="KW-0720">Serine protease</keyword>
<evidence type="ECO:0000256" key="4">
    <source>
        <dbReference type="SAM" id="MobiDB-lite"/>
    </source>
</evidence>
<keyword evidence="9" id="KW-1185">Reference proteome</keyword>
<feature type="region of interest" description="Disordered" evidence="4">
    <location>
        <begin position="1119"/>
        <end position="1142"/>
    </location>
</feature>
<dbReference type="Gene3D" id="3.40.50.200">
    <property type="entry name" value="Peptidase S8/S53 domain"/>
    <property type="match status" value="1"/>
</dbReference>
<dbReference type="Pfam" id="PF00082">
    <property type="entry name" value="Peptidase_S8"/>
    <property type="match status" value="1"/>
</dbReference>
<dbReference type="Gene3D" id="2.160.20.10">
    <property type="entry name" value="Single-stranded right-handed beta-helix, Pectin lyase-like"/>
    <property type="match status" value="2"/>
</dbReference>
<evidence type="ECO:0000259" key="6">
    <source>
        <dbReference type="Pfam" id="PF00082"/>
    </source>
</evidence>
<feature type="compositionally biased region" description="Low complexity" evidence="4">
    <location>
        <begin position="2002"/>
        <end position="2018"/>
    </location>
</feature>
<feature type="domain" description="Rhamnogalacturonase A/B/Epimerase-like pectate lyase" evidence="7">
    <location>
        <begin position="139"/>
        <end position="374"/>
    </location>
</feature>
<dbReference type="SUPFAM" id="SSF51126">
    <property type="entry name" value="Pectin lyase-like"/>
    <property type="match status" value="2"/>
</dbReference>
<dbReference type="InterPro" id="IPR036852">
    <property type="entry name" value="Peptidase_S8/S53_dom_sf"/>
</dbReference>